<organism evidence="2 3">
    <name type="scientific">Aquisalimonas asiatica</name>
    <dbReference type="NCBI Taxonomy" id="406100"/>
    <lineage>
        <taxon>Bacteria</taxon>
        <taxon>Pseudomonadati</taxon>
        <taxon>Pseudomonadota</taxon>
        <taxon>Gammaproteobacteria</taxon>
        <taxon>Chromatiales</taxon>
        <taxon>Ectothiorhodospiraceae</taxon>
        <taxon>Aquisalimonas</taxon>
    </lineage>
</organism>
<dbReference type="STRING" id="406100.SAMN04488052_105119"/>
<keyword evidence="2" id="KW-0808">Transferase</keyword>
<sequence>MSNSDTASIRPALPDDAPRLVALQAAYLLGEGGQGQADSASGFLVSGYDEDRYRHFAAVADHFYVGEEDGRVIAFVLAMNSERIAEATPGHQVNHWLLEQYPRPFTLISQVCVAPEAASGGWGRELYNVVRQLAAGRPQFAAIVLDPPNEPSVRFHERVGFHKAFETVGHDGRPRGIWARDLPGCPQS</sequence>
<dbReference type="SUPFAM" id="SSF55729">
    <property type="entry name" value="Acyl-CoA N-acyltransferases (Nat)"/>
    <property type="match status" value="1"/>
</dbReference>
<dbReference type="PROSITE" id="PS51186">
    <property type="entry name" value="GNAT"/>
    <property type="match status" value="1"/>
</dbReference>
<reference evidence="2 3" key="1">
    <citation type="submission" date="2016-10" db="EMBL/GenBank/DDBJ databases">
        <authorList>
            <person name="de Groot N.N."/>
        </authorList>
    </citation>
    <scope>NUCLEOTIDE SEQUENCE [LARGE SCALE GENOMIC DNA]</scope>
    <source>
        <strain evidence="2 3">CGMCC 1.6291</strain>
    </source>
</reference>
<protein>
    <submittedName>
        <fullName evidence="2">Predicted acetyltransferase, GNAT superfamily</fullName>
    </submittedName>
</protein>
<accession>A0A1H8U2A6</accession>
<proteinExistence type="predicted"/>
<keyword evidence="3" id="KW-1185">Reference proteome</keyword>
<dbReference type="Pfam" id="PF00583">
    <property type="entry name" value="Acetyltransf_1"/>
    <property type="match status" value="1"/>
</dbReference>
<evidence type="ECO:0000259" key="1">
    <source>
        <dbReference type="PROSITE" id="PS51186"/>
    </source>
</evidence>
<dbReference type="Gene3D" id="3.40.630.30">
    <property type="match status" value="1"/>
</dbReference>
<dbReference type="AlphaFoldDB" id="A0A1H8U2A6"/>
<feature type="domain" description="N-acetyltransferase" evidence="1">
    <location>
        <begin position="7"/>
        <end position="183"/>
    </location>
</feature>
<dbReference type="RefSeq" id="WP_091644388.1">
    <property type="nucleotide sequence ID" value="NZ_FOEG01000005.1"/>
</dbReference>
<evidence type="ECO:0000313" key="2">
    <source>
        <dbReference type="EMBL" id="SEO97247.1"/>
    </source>
</evidence>
<name>A0A1H8U2A6_9GAMM</name>
<dbReference type="InterPro" id="IPR000182">
    <property type="entry name" value="GNAT_dom"/>
</dbReference>
<dbReference type="OrthoDB" id="6182349at2"/>
<evidence type="ECO:0000313" key="3">
    <source>
        <dbReference type="Proteomes" id="UP000199657"/>
    </source>
</evidence>
<gene>
    <name evidence="2" type="ORF">SAMN04488052_105119</name>
</gene>
<dbReference type="Proteomes" id="UP000199657">
    <property type="component" value="Unassembled WGS sequence"/>
</dbReference>
<dbReference type="InterPro" id="IPR016181">
    <property type="entry name" value="Acyl_CoA_acyltransferase"/>
</dbReference>
<dbReference type="GO" id="GO:0016747">
    <property type="term" value="F:acyltransferase activity, transferring groups other than amino-acyl groups"/>
    <property type="evidence" value="ECO:0007669"/>
    <property type="project" value="InterPro"/>
</dbReference>
<dbReference type="EMBL" id="FOEG01000005">
    <property type="protein sequence ID" value="SEO97247.1"/>
    <property type="molecule type" value="Genomic_DNA"/>
</dbReference>